<feature type="transmembrane region" description="Helical" evidence="3">
    <location>
        <begin position="182"/>
        <end position="199"/>
    </location>
</feature>
<reference evidence="4 5" key="1">
    <citation type="submission" date="2013-08" db="EMBL/GenBank/DDBJ databases">
        <title>Genome sequencing of Cellulomonas carbonis T26.</title>
        <authorList>
            <person name="Chen F."/>
            <person name="Li Y."/>
            <person name="Wang G."/>
        </authorList>
    </citation>
    <scope>NUCLEOTIDE SEQUENCE [LARGE SCALE GENOMIC DNA]</scope>
    <source>
        <strain evidence="4 5">T26</strain>
    </source>
</reference>
<dbReference type="AlphaFoldDB" id="A0A0A0BWC9"/>
<dbReference type="EMBL" id="AXCY01000007">
    <property type="protein sequence ID" value="KGM12216.1"/>
    <property type="molecule type" value="Genomic_DNA"/>
</dbReference>
<dbReference type="GO" id="GO:0005886">
    <property type="term" value="C:plasma membrane"/>
    <property type="evidence" value="ECO:0007669"/>
    <property type="project" value="UniProtKB-SubCell"/>
</dbReference>
<evidence type="ECO:0000256" key="3">
    <source>
        <dbReference type="SAM" id="Phobius"/>
    </source>
</evidence>
<dbReference type="Gene3D" id="1.10.1760.20">
    <property type="match status" value="1"/>
</dbReference>
<feature type="transmembrane region" description="Helical" evidence="3">
    <location>
        <begin position="27"/>
        <end position="44"/>
    </location>
</feature>
<proteinExistence type="inferred from homology"/>
<keyword evidence="3" id="KW-0812">Transmembrane</keyword>
<organism evidence="4 5">
    <name type="scientific">Cellulomonas carbonis T26</name>
    <dbReference type="NCBI Taxonomy" id="947969"/>
    <lineage>
        <taxon>Bacteria</taxon>
        <taxon>Bacillati</taxon>
        <taxon>Actinomycetota</taxon>
        <taxon>Actinomycetes</taxon>
        <taxon>Micrococcales</taxon>
        <taxon>Cellulomonadaceae</taxon>
        <taxon>Cellulomonas</taxon>
    </lineage>
</organism>
<gene>
    <name evidence="4" type="ORF">N868_00900</name>
</gene>
<comment type="subcellular location">
    <subcellularLocation>
        <location evidence="2">Cell membrane</location>
        <topology evidence="2">Multi-pass membrane protein</topology>
    </subcellularLocation>
</comment>
<dbReference type="OrthoDB" id="9803495at2"/>
<dbReference type="RefSeq" id="WP_043602942.1">
    <property type="nucleotide sequence ID" value="NZ_AXCY01000007.1"/>
</dbReference>
<dbReference type="PANTHER" id="PTHR34295">
    <property type="entry name" value="BIOTIN TRANSPORTER BIOY"/>
    <property type="match status" value="1"/>
</dbReference>
<dbReference type="PIRSF" id="PIRSF016661">
    <property type="entry name" value="BioY"/>
    <property type="match status" value="1"/>
</dbReference>
<dbReference type="InterPro" id="IPR003784">
    <property type="entry name" value="BioY"/>
</dbReference>
<name>A0A0A0BWC9_9CELL</name>
<keyword evidence="2" id="KW-0813">Transport</keyword>
<protein>
    <recommendedName>
        <fullName evidence="2">Biotin transporter</fullName>
    </recommendedName>
</protein>
<feature type="transmembrane region" description="Helical" evidence="3">
    <location>
        <begin position="75"/>
        <end position="94"/>
    </location>
</feature>
<feature type="transmembrane region" description="Helical" evidence="3">
    <location>
        <begin position="50"/>
        <end position="68"/>
    </location>
</feature>
<feature type="transmembrane region" description="Helical" evidence="3">
    <location>
        <begin position="139"/>
        <end position="162"/>
    </location>
</feature>
<keyword evidence="2" id="KW-1003">Cell membrane</keyword>
<evidence type="ECO:0000313" key="4">
    <source>
        <dbReference type="EMBL" id="KGM12216.1"/>
    </source>
</evidence>
<comment type="caution">
    <text evidence="4">The sequence shown here is derived from an EMBL/GenBank/DDBJ whole genome shotgun (WGS) entry which is preliminary data.</text>
</comment>
<keyword evidence="5" id="KW-1185">Reference proteome</keyword>
<dbReference type="PANTHER" id="PTHR34295:SF1">
    <property type="entry name" value="BIOTIN TRANSPORTER BIOY"/>
    <property type="match status" value="1"/>
</dbReference>
<evidence type="ECO:0000256" key="1">
    <source>
        <dbReference type="ARBA" id="ARBA00010692"/>
    </source>
</evidence>
<comment type="similarity">
    <text evidence="1 2">Belongs to the BioY family.</text>
</comment>
<reference evidence="4 5" key="2">
    <citation type="journal article" date="2015" name="Stand. Genomic Sci.">
        <title>Draft genome sequence of Cellulomonas carbonis T26(T) and comparative analysis of six Cellulomonas genomes.</title>
        <authorList>
            <person name="Zhuang W."/>
            <person name="Zhang S."/>
            <person name="Xia X."/>
            <person name="Wang G."/>
        </authorList>
    </citation>
    <scope>NUCLEOTIDE SEQUENCE [LARGE SCALE GENOMIC DNA]</scope>
    <source>
        <strain evidence="4 5">T26</strain>
    </source>
</reference>
<evidence type="ECO:0000256" key="2">
    <source>
        <dbReference type="PIRNR" id="PIRNR016661"/>
    </source>
</evidence>
<dbReference type="GO" id="GO:0015225">
    <property type="term" value="F:biotin transmembrane transporter activity"/>
    <property type="evidence" value="ECO:0007669"/>
    <property type="project" value="UniProtKB-UniRule"/>
</dbReference>
<keyword evidence="3" id="KW-1133">Transmembrane helix</keyword>
<dbReference type="Pfam" id="PF02632">
    <property type="entry name" value="BioY"/>
    <property type="match status" value="1"/>
</dbReference>
<evidence type="ECO:0000313" key="5">
    <source>
        <dbReference type="Proteomes" id="UP000029839"/>
    </source>
</evidence>
<dbReference type="Proteomes" id="UP000029839">
    <property type="component" value="Unassembled WGS sequence"/>
</dbReference>
<sequence length="207" mass="21208">MSAENQTTRPDALPVPAAGAHRAATDVALVATFAAFVAVCAILPSIPMPAGVPITLQTFGVVLAGLVLGPVRGGLAVLLYLAVGFAGLPVFAEGKSGLSVLAGPSVGYLVSFPFAAALAGWFGTLALRLRPRLRWAGLFAAGFGASLLVVHPLGIAGLVARLDMTVLEAFVGVDLRYWPGDVLKNVAAAVVALAVLRSFPDLGRTRR</sequence>
<keyword evidence="2 3" id="KW-0472">Membrane</keyword>
<feature type="transmembrane region" description="Helical" evidence="3">
    <location>
        <begin position="106"/>
        <end position="127"/>
    </location>
</feature>
<accession>A0A0A0BWC9</accession>